<evidence type="ECO:0000313" key="2">
    <source>
        <dbReference type="EMBL" id="SFJ04193.1"/>
    </source>
</evidence>
<accession>A0A1I3N4H1</accession>
<feature type="chain" id="PRO_5010209566" description="Major surface protein" evidence="1">
    <location>
        <begin position="20"/>
        <end position="566"/>
    </location>
</feature>
<name>A0A1I3N4H1_9SPIR</name>
<dbReference type="RefSeq" id="WP_074933435.1">
    <property type="nucleotide sequence ID" value="NZ_FORI01000012.1"/>
</dbReference>
<reference evidence="3" key="1">
    <citation type="submission" date="2016-10" db="EMBL/GenBank/DDBJ databases">
        <authorList>
            <person name="Varghese N."/>
            <person name="Submissions S."/>
        </authorList>
    </citation>
    <scope>NUCLEOTIDE SEQUENCE [LARGE SCALE GENOMIC DNA]</scope>
    <source>
        <strain evidence="3">XBD1002</strain>
    </source>
</reference>
<evidence type="ECO:0000313" key="3">
    <source>
        <dbReference type="Proteomes" id="UP000182737"/>
    </source>
</evidence>
<gene>
    <name evidence="2" type="ORF">SAMN04487775_11231</name>
</gene>
<evidence type="ECO:0008006" key="4">
    <source>
        <dbReference type="Google" id="ProtNLM"/>
    </source>
</evidence>
<dbReference type="EMBL" id="FORI01000012">
    <property type="protein sequence ID" value="SFJ04193.1"/>
    <property type="molecule type" value="Genomic_DNA"/>
</dbReference>
<evidence type="ECO:0000256" key="1">
    <source>
        <dbReference type="SAM" id="SignalP"/>
    </source>
</evidence>
<feature type="signal peptide" evidence="1">
    <location>
        <begin position="1"/>
        <end position="19"/>
    </location>
</feature>
<dbReference type="AlphaFoldDB" id="A0A1I3N4H1"/>
<organism evidence="2 3">
    <name type="scientific">Treponema bryantii</name>
    <dbReference type="NCBI Taxonomy" id="163"/>
    <lineage>
        <taxon>Bacteria</taxon>
        <taxon>Pseudomonadati</taxon>
        <taxon>Spirochaetota</taxon>
        <taxon>Spirochaetia</taxon>
        <taxon>Spirochaetales</taxon>
        <taxon>Treponemataceae</taxon>
        <taxon>Treponema</taxon>
    </lineage>
</organism>
<dbReference type="Proteomes" id="UP000182737">
    <property type="component" value="Unassembled WGS sequence"/>
</dbReference>
<keyword evidence="1" id="KW-0732">Signal</keyword>
<sequence length="566" mass="60394">MKKIVALGAAAALIGGLFAAEPASNPSLVSFTGNASVEWGVDLDAGKTGFKNGTWTEFKIKLFDAGDKALTGDGVWAELVMKVDDDSSVGPNGFVDGGWLGGKNAYIDVAKLHFNNIYVGIKSGDTQTGELDFTTAIHSADPYFHPGRWLNNVGPSSFTQGIVAGYADDNMDIGVDFRSYENGQYTNAYAVAGEFKIKDSNSFAEGLSVGLGASYNLSDTYYKDSTTNTAAEKVENFAYTFGYKINDKETLFGAQHLLGYSASVGYKIKIDDKYWAKPQVGLTGLLATYKDTDNGVTVDASANTNTLAAGAIFAWGDTAAYGSTGGVYFFGDDARGFTPGVSAMVYVPLASTISAKATGNGQSASVKITSHDALKALIVPSFYTGDLVENLSAAVYSEIGLYDYRETQPTPTHSGNDWAVESYGQTTDGKNTMALAVAGGLKYDIKADDITITPKASFRYANTCYVQNKTNEVAPAKDQSLFKDLGEQKTETSGDRLGLYVGDFFNLEAGVDVAGLINNTTFYAHYKSANLLNSIDYSENKDAEGNSLKYYNVKLGTFNVGCKIAF</sequence>
<dbReference type="OrthoDB" id="358024at2"/>
<protein>
    <recommendedName>
        <fullName evidence="4">Major surface protein</fullName>
    </recommendedName>
</protein>
<proteinExistence type="predicted"/>
<keyword evidence="3" id="KW-1185">Reference proteome</keyword>